<dbReference type="EMBL" id="JAUEPR010000012">
    <property type="protein sequence ID" value="KAK0479161.1"/>
    <property type="molecule type" value="Genomic_DNA"/>
</dbReference>
<evidence type="ECO:0000313" key="2">
    <source>
        <dbReference type="EMBL" id="KAK0479161.1"/>
    </source>
</evidence>
<keyword evidence="3" id="KW-1185">Reference proteome</keyword>
<keyword evidence="1" id="KW-0732">Signal</keyword>
<protein>
    <recommendedName>
        <fullName evidence="4">Secreted protein</fullName>
    </recommendedName>
</protein>
<dbReference type="Proteomes" id="UP001175227">
    <property type="component" value="Unassembled WGS sequence"/>
</dbReference>
<evidence type="ECO:0000256" key="1">
    <source>
        <dbReference type="SAM" id="SignalP"/>
    </source>
</evidence>
<feature type="signal peptide" evidence="1">
    <location>
        <begin position="1"/>
        <end position="18"/>
    </location>
</feature>
<evidence type="ECO:0000313" key="3">
    <source>
        <dbReference type="Proteomes" id="UP001175227"/>
    </source>
</evidence>
<name>A0AA39P7R5_9AGAR</name>
<organism evidence="2 3">
    <name type="scientific">Armillaria novae-zelandiae</name>
    <dbReference type="NCBI Taxonomy" id="153914"/>
    <lineage>
        <taxon>Eukaryota</taxon>
        <taxon>Fungi</taxon>
        <taxon>Dikarya</taxon>
        <taxon>Basidiomycota</taxon>
        <taxon>Agaricomycotina</taxon>
        <taxon>Agaricomycetes</taxon>
        <taxon>Agaricomycetidae</taxon>
        <taxon>Agaricales</taxon>
        <taxon>Marasmiineae</taxon>
        <taxon>Physalacriaceae</taxon>
        <taxon>Armillaria</taxon>
    </lineage>
</organism>
<sequence>MALYQVVILLLSMPSLNAEDCYATAQNCCWAVSGKRDRKKTERADMQNLAILTCRKVAHFLLLAVFSTASFFFTYIAIHCNEINFIWVPVKEW</sequence>
<evidence type="ECO:0008006" key="4">
    <source>
        <dbReference type="Google" id="ProtNLM"/>
    </source>
</evidence>
<feature type="chain" id="PRO_5041368565" description="Secreted protein" evidence="1">
    <location>
        <begin position="19"/>
        <end position="93"/>
    </location>
</feature>
<proteinExistence type="predicted"/>
<accession>A0AA39P7R5</accession>
<gene>
    <name evidence="2" type="ORF">IW261DRAFT_165031</name>
</gene>
<reference evidence="2" key="1">
    <citation type="submission" date="2023-06" db="EMBL/GenBank/DDBJ databases">
        <authorList>
            <consortium name="Lawrence Berkeley National Laboratory"/>
            <person name="Ahrendt S."/>
            <person name="Sahu N."/>
            <person name="Indic B."/>
            <person name="Wong-Bajracharya J."/>
            <person name="Merenyi Z."/>
            <person name="Ke H.-M."/>
            <person name="Monk M."/>
            <person name="Kocsube S."/>
            <person name="Drula E."/>
            <person name="Lipzen A."/>
            <person name="Balint B."/>
            <person name="Henrissat B."/>
            <person name="Andreopoulos B."/>
            <person name="Martin F.M."/>
            <person name="Harder C.B."/>
            <person name="Rigling D."/>
            <person name="Ford K.L."/>
            <person name="Foster G.D."/>
            <person name="Pangilinan J."/>
            <person name="Papanicolaou A."/>
            <person name="Barry K."/>
            <person name="LaButti K."/>
            <person name="Viragh M."/>
            <person name="Koriabine M."/>
            <person name="Yan M."/>
            <person name="Riley R."/>
            <person name="Champramary S."/>
            <person name="Plett K.L."/>
            <person name="Tsai I.J."/>
            <person name="Slot J."/>
            <person name="Sipos G."/>
            <person name="Plett J."/>
            <person name="Nagy L.G."/>
            <person name="Grigoriev I.V."/>
        </authorList>
    </citation>
    <scope>NUCLEOTIDE SEQUENCE</scope>
    <source>
        <strain evidence="2">ICMP 16352</strain>
    </source>
</reference>
<dbReference type="AlphaFoldDB" id="A0AA39P7R5"/>
<comment type="caution">
    <text evidence="2">The sequence shown here is derived from an EMBL/GenBank/DDBJ whole genome shotgun (WGS) entry which is preliminary data.</text>
</comment>